<gene>
    <name evidence="2" type="ORF">E0L16_01940</name>
</gene>
<sequence length="256" mass="27919">MRNRLLLPGLMMLMPALGHAAVEDAIEKATNPLHLSTSVALQDYYTPELYNSDRHLNDTLFRATVPLAANSWVPVPQILRLTVPMATRPQPQGYKTGPGDINVFDIFLLKQEGVKIGVGPLITADSASDDALGSGKWQGGLSAVAIKSTPGWMAGTLVQWQKSFAGDDARDDVETATFQPIFIYKFQGGWYLRSSGIWTWDRESDDYYIPVGIGGGRAWGVGGKVVSAFVEPQWTVAHDGDNLPKFTLFAGFSVVM</sequence>
<dbReference type="GeneID" id="92383535"/>
<dbReference type="AlphaFoldDB" id="A0AAE8R069"/>
<feature type="chain" id="PRO_5042067123" description="Transporter" evidence="1">
    <location>
        <begin position="21"/>
        <end position="256"/>
    </location>
</feature>
<dbReference type="Proteomes" id="UP000291623">
    <property type="component" value="Unassembled WGS sequence"/>
</dbReference>
<proteinExistence type="predicted"/>
<organism evidence="2 3">
    <name type="scientific">Enterobacter quasihormaechei</name>
    <dbReference type="NCBI Taxonomy" id="2529382"/>
    <lineage>
        <taxon>Bacteria</taxon>
        <taxon>Pseudomonadati</taxon>
        <taxon>Pseudomonadota</taxon>
        <taxon>Gammaproteobacteria</taxon>
        <taxon>Enterobacterales</taxon>
        <taxon>Enterobacteriaceae</taxon>
        <taxon>Enterobacter</taxon>
    </lineage>
</organism>
<accession>A0AAE8R069</accession>
<feature type="signal peptide" evidence="1">
    <location>
        <begin position="1"/>
        <end position="20"/>
    </location>
</feature>
<reference evidence="2 3" key="1">
    <citation type="submission" date="2019-02" db="EMBL/GenBank/DDBJ databases">
        <title>The draft genome of Enterobacter spp. strains.</title>
        <authorList>
            <person name="Wang C."/>
            <person name="Feng Y."/>
            <person name="Zong Z."/>
        </authorList>
    </citation>
    <scope>NUCLEOTIDE SEQUENCE [LARGE SCALE GENOMIC DNA]</scope>
    <source>
        <strain evidence="2 3">WCHEQ120003</strain>
    </source>
</reference>
<comment type="caution">
    <text evidence="2">The sequence shown here is derived from an EMBL/GenBank/DDBJ whole genome shotgun (WGS) entry which is preliminary data.</text>
</comment>
<evidence type="ECO:0000313" key="3">
    <source>
        <dbReference type="Proteomes" id="UP000291623"/>
    </source>
</evidence>
<dbReference type="RefSeq" id="WP_107534937.1">
    <property type="nucleotide sequence ID" value="NZ_JAYFDK010000001.1"/>
</dbReference>
<evidence type="ECO:0008006" key="4">
    <source>
        <dbReference type="Google" id="ProtNLM"/>
    </source>
</evidence>
<name>A0AAE8R069_9ENTR</name>
<evidence type="ECO:0000313" key="2">
    <source>
        <dbReference type="EMBL" id="TCB89801.1"/>
    </source>
</evidence>
<protein>
    <recommendedName>
        <fullName evidence="4">Transporter</fullName>
    </recommendedName>
</protein>
<evidence type="ECO:0000256" key="1">
    <source>
        <dbReference type="SAM" id="SignalP"/>
    </source>
</evidence>
<keyword evidence="1" id="KW-0732">Signal</keyword>
<dbReference type="EMBL" id="SJON01000001">
    <property type="protein sequence ID" value="TCB89801.1"/>
    <property type="molecule type" value="Genomic_DNA"/>
</dbReference>